<reference evidence="7" key="1">
    <citation type="journal article" date="2023" name="Front. Mar. Sci.">
        <title>A new Merluccius polli reference genome to investigate the effects of global change in West African waters.</title>
        <authorList>
            <person name="Mateo J.L."/>
            <person name="Blanco-Fernandez C."/>
            <person name="Garcia-Vazquez E."/>
            <person name="Machado-Schiaffino G."/>
        </authorList>
    </citation>
    <scope>NUCLEOTIDE SEQUENCE</scope>
    <source>
        <strain evidence="7">C29</strain>
        <tissue evidence="7">Fin</tissue>
    </source>
</reference>
<dbReference type="InterPro" id="IPR003193">
    <property type="entry name" value="ADP-ribosyl_cyclase"/>
</dbReference>
<dbReference type="AlphaFoldDB" id="A0AA47NVZ7"/>
<evidence type="ECO:0000256" key="3">
    <source>
        <dbReference type="ARBA" id="ARBA00022679"/>
    </source>
</evidence>
<evidence type="ECO:0000256" key="1">
    <source>
        <dbReference type="ARBA" id="ARBA00005406"/>
    </source>
</evidence>
<comment type="caution">
    <text evidence="7">The sequence shown here is derived from an EMBL/GenBank/DDBJ whole genome shotgun (WGS) entry which is preliminary data.</text>
</comment>
<keyword evidence="4 7" id="KW-0378">Hydrolase</keyword>
<dbReference type="GO" id="GO:0061809">
    <property type="term" value="F:NAD+ nucleosidase activity, cyclic ADP-ribose generating"/>
    <property type="evidence" value="ECO:0007669"/>
    <property type="project" value="UniProtKB-EC"/>
</dbReference>
<dbReference type="PANTHER" id="PTHR10912">
    <property type="entry name" value="ADP-RIBOSYL CYCLASE"/>
    <property type="match status" value="1"/>
</dbReference>
<dbReference type="GO" id="GO:0030890">
    <property type="term" value="P:positive regulation of B cell proliferation"/>
    <property type="evidence" value="ECO:0007669"/>
    <property type="project" value="TreeGrafter"/>
</dbReference>
<dbReference type="Pfam" id="PF02267">
    <property type="entry name" value="Rib_hydrolayse"/>
    <property type="match status" value="1"/>
</dbReference>
<protein>
    <recommendedName>
        <fullName evidence="2">ADP-ribosyl cyclase/cyclic ADP-ribose hydrolase</fullName>
        <ecNumber evidence="2">3.2.2.6</ecNumber>
    </recommendedName>
</protein>
<evidence type="ECO:0000313" key="7">
    <source>
        <dbReference type="EMBL" id="KAK0139370.1"/>
    </source>
</evidence>
<name>A0AA47NVZ7_MERPO</name>
<dbReference type="EC" id="3.2.2.6" evidence="2"/>
<evidence type="ECO:0000256" key="2">
    <source>
        <dbReference type="ARBA" id="ARBA00011982"/>
    </source>
</evidence>
<evidence type="ECO:0000256" key="5">
    <source>
        <dbReference type="ARBA" id="ARBA00023027"/>
    </source>
</evidence>
<keyword evidence="6" id="KW-1015">Disulfide bond</keyword>
<gene>
    <name evidence="7" type="primary">CD38</name>
    <name evidence="7" type="ORF">N1851_023913</name>
</gene>
<dbReference type="PANTHER" id="PTHR10912:SF9">
    <property type="entry name" value="ADP-RIBOSYL CYCLASE_CYCLIC ADP-RIBOSE HYDROLASE"/>
    <property type="match status" value="1"/>
</dbReference>
<evidence type="ECO:0000256" key="6">
    <source>
        <dbReference type="ARBA" id="ARBA00023157"/>
    </source>
</evidence>
<dbReference type="SUPFAM" id="SSF52309">
    <property type="entry name" value="N-(deoxy)ribosyltransferase-like"/>
    <property type="match status" value="1"/>
</dbReference>
<evidence type="ECO:0000313" key="8">
    <source>
        <dbReference type="Proteomes" id="UP001174136"/>
    </source>
</evidence>
<comment type="similarity">
    <text evidence="1">Belongs to the ADP-ribosyl cyclase family.</text>
</comment>
<dbReference type="Gene3D" id="1.20.82.10">
    <property type="entry name" value="ADP Ribosyl Cyclase, Chain A, domain 1"/>
    <property type="match status" value="1"/>
</dbReference>
<accession>A0AA47NVZ7</accession>
<keyword evidence="3" id="KW-0808">Transferase</keyword>
<dbReference type="EMBL" id="JAOPHQ010004409">
    <property type="protein sequence ID" value="KAK0139370.1"/>
    <property type="molecule type" value="Genomic_DNA"/>
</dbReference>
<dbReference type="GO" id="GO:0016740">
    <property type="term" value="F:transferase activity"/>
    <property type="evidence" value="ECO:0007669"/>
    <property type="project" value="UniProtKB-KW"/>
</dbReference>
<dbReference type="GO" id="GO:0005886">
    <property type="term" value="C:plasma membrane"/>
    <property type="evidence" value="ECO:0007669"/>
    <property type="project" value="TreeGrafter"/>
</dbReference>
<sequence length="175" mass="19225">MRISRGLSTTSPDCVKVWSAFEQAYVGRDPCEVPMEAYDHLISTAPPQPACNRMMFWSKTKDLAHLVSDSCYQTMEDTLLGSVLDGQTWCGKKGSSTVACGNTTAMLNGSIATPFSTASIFAIEVTQFTSDRMRSLTVIMVTNDVVVSNCTNESLKDLQKELDPGIRYICKEVTE</sequence>
<keyword evidence="8" id="KW-1185">Reference proteome</keyword>
<dbReference type="GO" id="GO:0016849">
    <property type="term" value="F:phosphorus-oxygen lyase activity"/>
    <property type="evidence" value="ECO:0007669"/>
    <property type="project" value="TreeGrafter"/>
</dbReference>
<keyword evidence="5" id="KW-0520">NAD</keyword>
<dbReference type="Gene3D" id="3.40.50.720">
    <property type="entry name" value="NAD(P)-binding Rossmann-like Domain"/>
    <property type="match status" value="1"/>
</dbReference>
<proteinExistence type="inferred from homology"/>
<evidence type="ECO:0000256" key="4">
    <source>
        <dbReference type="ARBA" id="ARBA00022801"/>
    </source>
</evidence>
<dbReference type="Proteomes" id="UP001174136">
    <property type="component" value="Unassembled WGS sequence"/>
</dbReference>
<organism evidence="7 8">
    <name type="scientific">Merluccius polli</name>
    <name type="common">Benguela hake</name>
    <name type="synonym">Merluccius cadenati</name>
    <dbReference type="NCBI Taxonomy" id="89951"/>
    <lineage>
        <taxon>Eukaryota</taxon>
        <taxon>Metazoa</taxon>
        <taxon>Chordata</taxon>
        <taxon>Craniata</taxon>
        <taxon>Vertebrata</taxon>
        <taxon>Euteleostomi</taxon>
        <taxon>Actinopterygii</taxon>
        <taxon>Neopterygii</taxon>
        <taxon>Teleostei</taxon>
        <taxon>Neoteleostei</taxon>
        <taxon>Acanthomorphata</taxon>
        <taxon>Zeiogadaria</taxon>
        <taxon>Gadariae</taxon>
        <taxon>Gadiformes</taxon>
        <taxon>Gadoidei</taxon>
        <taxon>Merlucciidae</taxon>
        <taxon>Merluccius</taxon>
    </lineage>
</organism>